<dbReference type="InterPro" id="IPR036388">
    <property type="entry name" value="WH-like_DNA-bd_sf"/>
</dbReference>
<keyword evidence="7" id="KW-1185">Reference proteome</keyword>
<dbReference type="PROSITE" id="PS51077">
    <property type="entry name" value="HTH_ICLR"/>
    <property type="match status" value="1"/>
</dbReference>
<reference evidence="7" key="1">
    <citation type="journal article" date="2019" name="Int. J. Syst. Evol. Microbiol.">
        <title>The Global Catalogue of Microorganisms (GCM) 10K type strain sequencing project: providing services to taxonomists for standard genome sequencing and annotation.</title>
        <authorList>
            <consortium name="The Broad Institute Genomics Platform"/>
            <consortium name="The Broad Institute Genome Sequencing Center for Infectious Disease"/>
            <person name="Wu L."/>
            <person name="Ma J."/>
        </authorList>
    </citation>
    <scope>NUCLEOTIDE SEQUENCE [LARGE SCALE GENOMIC DNA]</scope>
    <source>
        <strain evidence="7">JCM 18514</strain>
    </source>
</reference>
<feature type="domain" description="HTH iclR-type" evidence="4">
    <location>
        <begin position="16"/>
        <end position="77"/>
    </location>
</feature>
<evidence type="ECO:0000256" key="1">
    <source>
        <dbReference type="ARBA" id="ARBA00023015"/>
    </source>
</evidence>
<dbReference type="InterPro" id="IPR014757">
    <property type="entry name" value="Tscrpt_reg_IclR_C"/>
</dbReference>
<evidence type="ECO:0000313" key="7">
    <source>
        <dbReference type="Proteomes" id="UP001500200"/>
    </source>
</evidence>
<dbReference type="Proteomes" id="UP001500200">
    <property type="component" value="Unassembled WGS sequence"/>
</dbReference>
<proteinExistence type="predicted"/>
<dbReference type="Gene3D" id="3.30.450.40">
    <property type="match status" value="1"/>
</dbReference>
<keyword evidence="3" id="KW-0804">Transcription</keyword>
<dbReference type="RefSeq" id="WP_345448541.1">
    <property type="nucleotide sequence ID" value="NZ_BAABKK010000010.1"/>
</dbReference>
<name>A0ABP9SA17_9MICC</name>
<evidence type="ECO:0000313" key="6">
    <source>
        <dbReference type="EMBL" id="GAA5192257.1"/>
    </source>
</evidence>
<sequence>MTTEMDEVTSTRSPEHRTVSRVMALLEVVIASEPSGLRLADLADLVGAPKSSIHGLAKGLAATGYFREHQGRYFTGPAVAMLSIGRGDVAATYRHALEELSSTWNETATLATLAGESVIHLAKVEPKQTIRASPPLHERRPMWPGSSGKVFLAFMEPIRRERYINRTQKDAVERARINAELEAVRANRVAFNRGEMDPALYGVASPILVPGMEISLAIGVSGLGSRMTDRIDEIADSVRRTAEKLSGSAD</sequence>
<dbReference type="PANTHER" id="PTHR30136">
    <property type="entry name" value="HELIX-TURN-HELIX TRANSCRIPTIONAL REGULATOR, ICLR FAMILY"/>
    <property type="match status" value="1"/>
</dbReference>
<dbReference type="EMBL" id="BAABKK010000010">
    <property type="protein sequence ID" value="GAA5192257.1"/>
    <property type="molecule type" value="Genomic_DNA"/>
</dbReference>
<evidence type="ECO:0000259" key="4">
    <source>
        <dbReference type="PROSITE" id="PS51077"/>
    </source>
</evidence>
<keyword evidence="2" id="KW-0238">DNA-binding</keyword>
<dbReference type="Pfam" id="PF01614">
    <property type="entry name" value="IclR_C"/>
    <property type="match status" value="1"/>
</dbReference>
<dbReference type="InterPro" id="IPR005471">
    <property type="entry name" value="Tscrpt_reg_IclR_N"/>
</dbReference>
<dbReference type="PROSITE" id="PS51078">
    <property type="entry name" value="ICLR_ED"/>
    <property type="match status" value="1"/>
</dbReference>
<dbReference type="Gene3D" id="1.10.10.10">
    <property type="entry name" value="Winged helix-like DNA-binding domain superfamily/Winged helix DNA-binding domain"/>
    <property type="match status" value="1"/>
</dbReference>
<protein>
    <submittedName>
        <fullName evidence="6">IclR family transcriptional regulator</fullName>
    </submittedName>
</protein>
<evidence type="ECO:0000259" key="5">
    <source>
        <dbReference type="PROSITE" id="PS51078"/>
    </source>
</evidence>
<dbReference type="InterPro" id="IPR050707">
    <property type="entry name" value="HTH_MetabolicPath_Reg"/>
</dbReference>
<evidence type="ECO:0000256" key="2">
    <source>
        <dbReference type="ARBA" id="ARBA00023125"/>
    </source>
</evidence>
<accession>A0ABP9SA17</accession>
<keyword evidence="1" id="KW-0805">Transcription regulation</keyword>
<comment type="caution">
    <text evidence="6">The sequence shown here is derived from an EMBL/GenBank/DDBJ whole genome shotgun (WGS) entry which is preliminary data.</text>
</comment>
<dbReference type="Pfam" id="PF09339">
    <property type="entry name" value="HTH_IclR"/>
    <property type="match status" value="1"/>
</dbReference>
<evidence type="ECO:0000256" key="3">
    <source>
        <dbReference type="ARBA" id="ARBA00023163"/>
    </source>
</evidence>
<dbReference type="InterPro" id="IPR036390">
    <property type="entry name" value="WH_DNA-bd_sf"/>
</dbReference>
<dbReference type="InterPro" id="IPR029016">
    <property type="entry name" value="GAF-like_dom_sf"/>
</dbReference>
<dbReference type="SUPFAM" id="SSF55781">
    <property type="entry name" value="GAF domain-like"/>
    <property type="match status" value="1"/>
</dbReference>
<dbReference type="PANTHER" id="PTHR30136:SF35">
    <property type="entry name" value="HTH-TYPE TRANSCRIPTIONAL REGULATOR RV1719"/>
    <property type="match status" value="1"/>
</dbReference>
<organism evidence="6 7">
    <name type="scientific">Arthrobacter gyeryongensis</name>
    <dbReference type="NCBI Taxonomy" id="1650592"/>
    <lineage>
        <taxon>Bacteria</taxon>
        <taxon>Bacillati</taxon>
        <taxon>Actinomycetota</taxon>
        <taxon>Actinomycetes</taxon>
        <taxon>Micrococcales</taxon>
        <taxon>Micrococcaceae</taxon>
        <taxon>Arthrobacter</taxon>
    </lineage>
</organism>
<gene>
    <name evidence="6" type="ORF">GCM10023346_13790</name>
</gene>
<feature type="domain" description="IclR-ED" evidence="5">
    <location>
        <begin position="75"/>
        <end position="250"/>
    </location>
</feature>
<dbReference type="SUPFAM" id="SSF46785">
    <property type="entry name" value="Winged helix' DNA-binding domain"/>
    <property type="match status" value="1"/>
</dbReference>